<evidence type="ECO:0000313" key="8">
    <source>
        <dbReference type="EMBL" id="KAE9117467.1"/>
    </source>
</evidence>
<proteinExistence type="predicted"/>
<dbReference type="EMBL" id="QXGA01001497">
    <property type="protein sequence ID" value="KAE9117467.1"/>
    <property type="molecule type" value="Genomic_DNA"/>
</dbReference>
<gene>
    <name evidence="10" type="ORF">PF001_g19306</name>
    <name evidence="9" type="ORF">PF002_g21733</name>
    <name evidence="8" type="ORF">PF006_g18807</name>
    <name evidence="6" type="ORF">PF007_g20961</name>
    <name evidence="11" type="ORF">PF008_g20400</name>
    <name evidence="7" type="ORF">PF010_g19951</name>
    <name evidence="5" type="ORF">PF011_g19289</name>
</gene>
<dbReference type="AlphaFoldDB" id="A0A6A3QYL8"/>
<dbReference type="EMBL" id="QXFY01001736">
    <property type="protein sequence ID" value="KAE9310661.1"/>
    <property type="molecule type" value="Genomic_DNA"/>
</dbReference>
<evidence type="ECO:0000313" key="5">
    <source>
        <dbReference type="EMBL" id="KAE8988131.1"/>
    </source>
</evidence>
<dbReference type="Proteomes" id="UP000440732">
    <property type="component" value="Unassembled WGS sequence"/>
</dbReference>
<evidence type="ECO:0000313" key="6">
    <source>
        <dbReference type="EMBL" id="KAE9085925.1"/>
    </source>
</evidence>
<feature type="domain" description="Crinkler effector protein N-terminal" evidence="4">
    <location>
        <begin position="3"/>
        <end position="118"/>
    </location>
</feature>
<evidence type="ECO:0000313" key="12">
    <source>
        <dbReference type="Proteomes" id="UP000437068"/>
    </source>
</evidence>
<comment type="caution">
    <text evidence="6">The sequence shown here is derived from an EMBL/GenBank/DDBJ whole genome shotgun (WGS) entry which is preliminary data.</text>
</comment>
<name>A0A6A3QYL8_9STRA</name>
<evidence type="ECO:0000256" key="1">
    <source>
        <dbReference type="ARBA" id="ARBA00004340"/>
    </source>
</evidence>
<protein>
    <recommendedName>
        <fullName evidence="4">Crinkler effector protein N-terminal domain-containing protein</fullName>
    </recommendedName>
</protein>
<dbReference type="EMBL" id="QXFW01001623">
    <property type="protein sequence ID" value="KAE8988131.1"/>
    <property type="molecule type" value="Genomic_DNA"/>
</dbReference>
<organism evidence="6 15">
    <name type="scientific">Phytophthora fragariae</name>
    <dbReference type="NCBI Taxonomy" id="53985"/>
    <lineage>
        <taxon>Eukaryota</taxon>
        <taxon>Sar</taxon>
        <taxon>Stramenopiles</taxon>
        <taxon>Oomycota</taxon>
        <taxon>Peronosporomycetes</taxon>
        <taxon>Peronosporales</taxon>
        <taxon>Peronosporaceae</taxon>
        <taxon>Phytophthora</taxon>
    </lineage>
</organism>
<dbReference type="EMBL" id="QXGD01001698">
    <property type="protein sequence ID" value="KAE9200754.1"/>
    <property type="molecule type" value="Genomic_DNA"/>
</dbReference>
<evidence type="ECO:0000256" key="2">
    <source>
        <dbReference type="ARBA" id="ARBA00004613"/>
    </source>
</evidence>
<evidence type="ECO:0000313" key="17">
    <source>
        <dbReference type="Proteomes" id="UP000486351"/>
    </source>
</evidence>
<evidence type="ECO:0000313" key="14">
    <source>
        <dbReference type="Proteomes" id="UP000440732"/>
    </source>
</evidence>
<evidence type="ECO:0000259" key="4">
    <source>
        <dbReference type="Pfam" id="PF20147"/>
    </source>
</evidence>
<dbReference type="EMBL" id="QXFX01001653">
    <property type="protein sequence ID" value="KAE9086832.1"/>
    <property type="molecule type" value="Genomic_DNA"/>
</dbReference>
<evidence type="ECO:0000313" key="13">
    <source>
        <dbReference type="Proteomes" id="UP000440367"/>
    </source>
</evidence>
<accession>A0A6A3QYL8</accession>
<evidence type="ECO:0000313" key="11">
    <source>
        <dbReference type="EMBL" id="KAE9310661.1"/>
    </source>
</evidence>
<dbReference type="Proteomes" id="UP000488956">
    <property type="component" value="Unassembled WGS sequence"/>
</dbReference>
<evidence type="ECO:0000313" key="9">
    <source>
        <dbReference type="EMBL" id="KAE9200754.1"/>
    </source>
</evidence>
<dbReference type="Proteomes" id="UP000437068">
    <property type="component" value="Unassembled WGS sequence"/>
</dbReference>
<keyword evidence="3" id="KW-0964">Secreted</keyword>
<dbReference type="InterPro" id="IPR045379">
    <property type="entry name" value="Crinkler_N"/>
</dbReference>
<sequence length="351" mass="39492">MKSLVCVVIGDGKLLVVRIEGFMRVGDLKNAIKEQRSSVVTCEVADVTLYLAKKGTNWLKEGDADAKMLLTGSFPSGILGIMQNEENQMSPARRVDNAAFGFPEEDDEEAQDDVVHVLAAFPGMEMRDAPKEPHPLRKRRWDQLNEAVDRNKREKQTEIAISTDDSSLPLDDIQRVLGVEFYEQPSKPIPDERLDVLHDYLRLLAKAYENSVDLERLHFIVPVLTSACSLFDDVRIHADETVAGDQVAWNGKFEFVLERGNKFVCVVDAKHNIRQGLARAYVGSEVVAEATGLTKVYSIVTSFSQWFFLRSLNDKTEQSQMVPIALENGFPTRESVKEVVERIYALLSEDD</sequence>
<dbReference type="Proteomes" id="UP000486351">
    <property type="component" value="Unassembled WGS sequence"/>
</dbReference>
<dbReference type="Proteomes" id="UP000441208">
    <property type="component" value="Unassembled WGS sequence"/>
</dbReference>
<dbReference type="Proteomes" id="UP000460718">
    <property type="component" value="Unassembled WGS sequence"/>
</dbReference>
<evidence type="ECO:0000313" key="10">
    <source>
        <dbReference type="EMBL" id="KAE9291105.1"/>
    </source>
</evidence>
<evidence type="ECO:0000313" key="18">
    <source>
        <dbReference type="Proteomes" id="UP000488956"/>
    </source>
</evidence>
<dbReference type="GO" id="GO:0043657">
    <property type="term" value="C:host cell"/>
    <property type="evidence" value="ECO:0007669"/>
    <property type="project" value="UniProtKB-SubCell"/>
</dbReference>
<dbReference type="GO" id="GO:0005576">
    <property type="term" value="C:extracellular region"/>
    <property type="evidence" value="ECO:0007669"/>
    <property type="project" value="UniProtKB-SubCell"/>
</dbReference>
<comment type="subcellular location">
    <subcellularLocation>
        <location evidence="1">Host cell</location>
    </subcellularLocation>
    <subcellularLocation>
        <location evidence="2">Secreted</location>
    </subcellularLocation>
</comment>
<evidence type="ECO:0000313" key="7">
    <source>
        <dbReference type="EMBL" id="KAE9086832.1"/>
    </source>
</evidence>
<dbReference type="Proteomes" id="UP000440367">
    <property type="component" value="Unassembled WGS sequence"/>
</dbReference>
<evidence type="ECO:0000313" key="15">
    <source>
        <dbReference type="Proteomes" id="UP000441208"/>
    </source>
</evidence>
<dbReference type="EMBL" id="QXGE01001554">
    <property type="protein sequence ID" value="KAE9291105.1"/>
    <property type="molecule type" value="Genomic_DNA"/>
</dbReference>
<evidence type="ECO:0000256" key="3">
    <source>
        <dbReference type="ARBA" id="ARBA00022525"/>
    </source>
</evidence>
<dbReference type="EMBL" id="QXFZ01001725">
    <property type="protein sequence ID" value="KAE9085925.1"/>
    <property type="molecule type" value="Genomic_DNA"/>
</dbReference>
<reference evidence="12 13" key="1">
    <citation type="submission" date="2018-08" db="EMBL/GenBank/DDBJ databases">
        <title>Genomic investigation of the strawberry pathogen Phytophthora fragariae indicates pathogenicity is determined by transcriptional variation in three key races.</title>
        <authorList>
            <person name="Adams T.M."/>
            <person name="Armitage A.D."/>
            <person name="Sobczyk M.K."/>
            <person name="Bates H.J."/>
            <person name="Dunwell J.M."/>
            <person name="Nellist C.F."/>
            <person name="Harrison R.J."/>
        </authorList>
    </citation>
    <scope>NUCLEOTIDE SEQUENCE [LARGE SCALE GENOMIC DNA]</scope>
    <source>
        <strain evidence="10 12">A4</strain>
        <strain evidence="9 13">BC-1</strain>
        <strain evidence="8 14">NOV-5</strain>
        <strain evidence="6 15">NOV-71</strain>
        <strain evidence="11 17">NOV-77</strain>
        <strain evidence="7 18">ONT-3</strain>
        <strain evidence="5 16">SCRP245</strain>
    </source>
</reference>
<dbReference type="Pfam" id="PF20147">
    <property type="entry name" value="Crinkler"/>
    <property type="match status" value="1"/>
</dbReference>
<evidence type="ECO:0000313" key="16">
    <source>
        <dbReference type="Proteomes" id="UP000460718"/>
    </source>
</evidence>